<feature type="domain" description="PAS" evidence="3">
    <location>
        <begin position="29"/>
        <end position="61"/>
    </location>
</feature>
<protein>
    <submittedName>
        <fullName evidence="4">SpoIIE family protein phosphatase</fullName>
    </submittedName>
</protein>
<dbReference type="SUPFAM" id="SSF55785">
    <property type="entry name" value="PYP-like sensor domain (PAS domain)"/>
    <property type="match status" value="2"/>
</dbReference>
<dbReference type="Gene3D" id="3.30.450.20">
    <property type="entry name" value="PAS domain"/>
    <property type="match status" value="2"/>
</dbReference>
<dbReference type="Gene3D" id="3.60.40.10">
    <property type="entry name" value="PPM-type phosphatase domain"/>
    <property type="match status" value="1"/>
</dbReference>
<evidence type="ECO:0000259" key="3">
    <source>
        <dbReference type="PROSITE" id="PS50112"/>
    </source>
</evidence>
<dbReference type="SUPFAM" id="SSF81606">
    <property type="entry name" value="PP2C-like"/>
    <property type="match status" value="1"/>
</dbReference>
<dbReference type="PROSITE" id="PS50112">
    <property type="entry name" value="PAS"/>
    <property type="match status" value="1"/>
</dbReference>
<dbReference type="PANTHER" id="PTHR43156">
    <property type="entry name" value="STAGE II SPORULATION PROTEIN E-RELATED"/>
    <property type="match status" value="1"/>
</dbReference>
<comment type="caution">
    <text evidence="4">The sequence shown here is derived from an EMBL/GenBank/DDBJ whole genome shotgun (WGS) entry which is preliminary data.</text>
</comment>
<proteinExistence type="predicted"/>
<dbReference type="Gene3D" id="3.30.450.40">
    <property type="match status" value="1"/>
</dbReference>
<gene>
    <name evidence="4" type="ORF">HCJ92_20750</name>
</gene>
<dbReference type="RefSeq" id="WP_167935141.1">
    <property type="nucleotide sequence ID" value="NZ_JAAVJB010000251.1"/>
</dbReference>
<evidence type="ECO:0000256" key="1">
    <source>
        <dbReference type="ARBA" id="ARBA00022801"/>
    </source>
</evidence>
<dbReference type="InterPro" id="IPR029016">
    <property type="entry name" value="GAF-like_dom_sf"/>
</dbReference>
<dbReference type="EMBL" id="JAAVJB010000251">
    <property type="protein sequence ID" value="NJP68655.1"/>
    <property type="molecule type" value="Genomic_DNA"/>
</dbReference>
<dbReference type="InterPro" id="IPR013656">
    <property type="entry name" value="PAS_4"/>
</dbReference>
<feature type="region of interest" description="Disordered" evidence="2">
    <location>
        <begin position="1"/>
        <end position="34"/>
    </location>
</feature>
<feature type="compositionally biased region" description="Gly residues" evidence="2">
    <location>
        <begin position="13"/>
        <end position="27"/>
    </location>
</feature>
<evidence type="ECO:0000313" key="4">
    <source>
        <dbReference type="EMBL" id="NJP68655.1"/>
    </source>
</evidence>
<sequence length="692" mass="72124">MAGDDEQRRGTQAGDGAGGTPGEGPGGDTPAYFATDTGGVVRLWSDEAAELLGRPAEAVLGLPAALLADPAARERADRWFRDAGPEGATTVLPASRGDGTRVLLALGHRLLTDVTGGTTVLVRAVDARSDRAAEPAPADALVEQSPVGLGMVGPDLRWLRANPALARINGTARSELVGRGIGEAGQGVDTPEVAATLLRVMADGEAVSDRQLSGTTPSDPDTEHVWSASFHRVQDAAGRTLGAATSVVDVTARHRAAAEVAAAREQLAMIAEAGRRIGTTLDLQHTAQELADVIVPRLADLAAVDVLDSVFGGEVVPPVAEDGSARFRALAVASRQDHSGAERAADRVGGLASYGPHRPITQCVTEARPVLLPEVGPRTLRRIARDERAAAVLADSGVHSYLAVPLVARGDILGTLSLCRTHATPRPFDERDLALAVDLAGRAAICVDNARLYSREHNAALALQRGLLPRIPEQPLALDLAFRYLPAVREVGGDWFDVLPLRDGRIGLMVGDVMGKGVQAAAIMGQLRSTTRALARLDLPPAELLDHLDATAELLGDSIATCVYAVYDPARGRCEVAVAGHLPPVLVSPAGRAAFLDTPVAAPLGVGAGGFAALRCDLPGDATLALFTDGLVENRSAPIDTGLARLLGLLDGRPRPLEETCDRVLDVLDRAARDDIALLLARPFGPTAGLSR</sequence>
<dbReference type="InterPro" id="IPR052016">
    <property type="entry name" value="Bact_Sigma-Reg"/>
</dbReference>
<evidence type="ECO:0000313" key="5">
    <source>
        <dbReference type="Proteomes" id="UP000746503"/>
    </source>
</evidence>
<accession>A0ABX1AUH6</accession>
<dbReference type="PANTHER" id="PTHR43156:SF2">
    <property type="entry name" value="STAGE II SPORULATION PROTEIN E"/>
    <property type="match status" value="1"/>
</dbReference>
<dbReference type="SUPFAM" id="SSF55781">
    <property type="entry name" value="GAF domain-like"/>
    <property type="match status" value="1"/>
</dbReference>
<dbReference type="NCBIfam" id="TIGR00229">
    <property type="entry name" value="sensory_box"/>
    <property type="match status" value="1"/>
</dbReference>
<dbReference type="Pfam" id="PF08448">
    <property type="entry name" value="PAS_4"/>
    <property type="match status" value="1"/>
</dbReference>
<dbReference type="InterPro" id="IPR003018">
    <property type="entry name" value="GAF"/>
</dbReference>
<dbReference type="InterPro" id="IPR036457">
    <property type="entry name" value="PPM-type-like_dom_sf"/>
</dbReference>
<dbReference type="InterPro" id="IPR000014">
    <property type="entry name" value="PAS"/>
</dbReference>
<organism evidence="4 5">
    <name type="scientific">Streptomyces spiramenti</name>
    <dbReference type="NCBI Taxonomy" id="2720606"/>
    <lineage>
        <taxon>Bacteria</taxon>
        <taxon>Bacillati</taxon>
        <taxon>Actinomycetota</taxon>
        <taxon>Actinomycetes</taxon>
        <taxon>Kitasatosporales</taxon>
        <taxon>Streptomycetaceae</taxon>
        <taxon>Streptomyces</taxon>
    </lineage>
</organism>
<dbReference type="SMART" id="SM00331">
    <property type="entry name" value="PP2C_SIG"/>
    <property type="match status" value="1"/>
</dbReference>
<dbReference type="InterPro" id="IPR035965">
    <property type="entry name" value="PAS-like_dom_sf"/>
</dbReference>
<dbReference type="Pfam" id="PF07228">
    <property type="entry name" value="SpoIIE"/>
    <property type="match status" value="1"/>
</dbReference>
<dbReference type="Pfam" id="PF01590">
    <property type="entry name" value="GAF"/>
    <property type="match status" value="1"/>
</dbReference>
<dbReference type="InterPro" id="IPR001932">
    <property type="entry name" value="PPM-type_phosphatase-like_dom"/>
</dbReference>
<evidence type="ECO:0000256" key="2">
    <source>
        <dbReference type="SAM" id="MobiDB-lite"/>
    </source>
</evidence>
<dbReference type="Proteomes" id="UP000746503">
    <property type="component" value="Unassembled WGS sequence"/>
</dbReference>
<keyword evidence="5" id="KW-1185">Reference proteome</keyword>
<reference evidence="4 5" key="1">
    <citation type="submission" date="2020-03" db="EMBL/GenBank/DDBJ databases">
        <title>Draft genome of Streptomyces sp. ventii, isolated from the Axial Seamount in the Pacific Ocean, and resequencing of the two type strains Streptomyces lonarensis strain NCL 716 and Streptomyces bohaiensis strain 11A07.</title>
        <authorList>
            <person name="Loughran R.M."/>
            <person name="Pfannmuller K.M."/>
            <person name="Wasson B.J."/>
            <person name="Deadmond M.C."/>
            <person name="Paddock B.E."/>
            <person name="Koyack M.J."/>
            <person name="Gallegos D.A."/>
            <person name="Mitchell E.A."/>
            <person name="Ushijima B."/>
            <person name="Saw J.H."/>
            <person name="Mcphail K.L."/>
            <person name="Videau P."/>
        </authorList>
    </citation>
    <scope>NUCLEOTIDE SEQUENCE [LARGE SCALE GENOMIC DNA]</scope>
    <source>
        <strain evidence="5">5675061</strain>
    </source>
</reference>
<dbReference type="SMART" id="SM00091">
    <property type="entry name" value="PAS"/>
    <property type="match status" value="2"/>
</dbReference>
<name>A0ABX1AUH6_9ACTN</name>
<keyword evidence="1" id="KW-0378">Hydrolase</keyword>
<dbReference type="SMART" id="SM00065">
    <property type="entry name" value="GAF"/>
    <property type="match status" value="1"/>
</dbReference>